<proteinExistence type="predicted"/>
<reference evidence="4" key="1">
    <citation type="journal article" date="2019" name="Genome Announc.">
        <title>Draft Genome Sequence of Pseudoalteromonas piscicida Strain 36Y ROTHPW, an Hypersaline Seawater Isolate from the South Coast of Sonora, Mexico.</title>
        <authorList>
            <person name="Sanchez-Diaz R."/>
            <person name="Molina-Garza Z.J."/>
            <person name="Cruz-Suarez L.E."/>
            <person name="Selvin J."/>
            <person name="Kiran G.S."/>
            <person name="Ibarra-Gamez J.C."/>
            <person name="Gomez-Gil B."/>
            <person name="Galaviz-Silva L."/>
        </authorList>
    </citation>
    <scope>NUCLEOTIDE SEQUENCE [LARGE SCALE GENOMIC DNA]</scope>
    <source>
        <strain evidence="4">36Y_RITHPW</strain>
    </source>
</reference>
<accession>A0A2A5JQL7</accession>
<comment type="caution">
    <text evidence="3">The sequence shown here is derived from an EMBL/GenBank/DDBJ whole genome shotgun (WGS) entry which is preliminary data.</text>
</comment>
<dbReference type="EMBL" id="NKHF01000046">
    <property type="protein sequence ID" value="PCK31743.1"/>
    <property type="molecule type" value="Genomic_DNA"/>
</dbReference>
<evidence type="ECO:0000313" key="4">
    <source>
        <dbReference type="Proteomes" id="UP000228621"/>
    </source>
</evidence>
<feature type="compositionally biased region" description="Polar residues" evidence="1">
    <location>
        <begin position="573"/>
        <end position="591"/>
    </location>
</feature>
<dbReference type="SUPFAM" id="SSF53649">
    <property type="entry name" value="Alkaline phosphatase-like"/>
    <property type="match status" value="1"/>
</dbReference>
<dbReference type="Pfam" id="PF00884">
    <property type="entry name" value="Sulfatase"/>
    <property type="match status" value="1"/>
</dbReference>
<dbReference type="GO" id="GO:0015024">
    <property type="term" value="F:glucuronate-2-sulfatase activity"/>
    <property type="evidence" value="ECO:0007669"/>
    <property type="project" value="TreeGrafter"/>
</dbReference>
<name>A0A2A5JQL7_PSEO7</name>
<dbReference type="OrthoDB" id="9803751at2"/>
<protein>
    <submittedName>
        <fullName evidence="3">Sulfatase</fullName>
    </submittedName>
</protein>
<dbReference type="InterPro" id="IPR017850">
    <property type="entry name" value="Alkaline_phosphatase_core_sf"/>
</dbReference>
<dbReference type="AlphaFoldDB" id="A0A2A5JQL7"/>
<dbReference type="PANTHER" id="PTHR46615:SF1">
    <property type="entry name" value="ARYLSULFATASE K"/>
    <property type="match status" value="1"/>
</dbReference>
<feature type="region of interest" description="Disordered" evidence="1">
    <location>
        <begin position="571"/>
        <end position="591"/>
    </location>
</feature>
<feature type="domain" description="Sulfatase N-terminal" evidence="2">
    <location>
        <begin position="8"/>
        <end position="383"/>
    </location>
</feature>
<gene>
    <name evidence="3" type="ORF">CEX98_10855</name>
</gene>
<dbReference type="PANTHER" id="PTHR46615">
    <property type="entry name" value="ARYLSULFATASE K"/>
    <property type="match status" value="1"/>
</dbReference>
<dbReference type="GO" id="GO:0004065">
    <property type="term" value="F:arylsulfatase activity"/>
    <property type="evidence" value="ECO:0007669"/>
    <property type="project" value="TreeGrafter"/>
</dbReference>
<dbReference type="InterPro" id="IPR000917">
    <property type="entry name" value="Sulfatase_N"/>
</dbReference>
<dbReference type="InterPro" id="IPR051849">
    <property type="entry name" value="GAG-degrading_sulfatase"/>
</dbReference>
<dbReference type="RefSeq" id="WP_099642094.1">
    <property type="nucleotide sequence ID" value="NZ_NKHF01000046.1"/>
</dbReference>
<keyword evidence="4" id="KW-1185">Reference proteome</keyword>
<evidence type="ECO:0000259" key="2">
    <source>
        <dbReference type="Pfam" id="PF00884"/>
    </source>
</evidence>
<dbReference type="Gene3D" id="3.40.720.10">
    <property type="entry name" value="Alkaline Phosphatase, subunit A"/>
    <property type="match status" value="1"/>
</dbReference>
<evidence type="ECO:0000313" key="3">
    <source>
        <dbReference type="EMBL" id="PCK31743.1"/>
    </source>
</evidence>
<dbReference type="Proteomes" id="UP000228621">
    <property type="component" value="Unassembled WGS sequence"/>
</dbReference>
<organism evidence="3 4">
    <name type="scientific">Pseudoalteromonas piscicida</name>
    <dbReference type="NCBI Taxonomy" id="43662"/>
    <lineage>
        <taxon>Bacteria</taxon>
        <taxon>Pseudomonadati</taxon>
        <taxon>Pseudomonadota</taxon>
        <taxon>Gammaproteobacteria</taxon>
        <taxon>Alteromonadales</taxon>
        <taxon>Pseudoalteromonadaceae</taxon>
        <taxon>Pseudoalteromonas</taxon>
    </lineage>
</organism>
<sequence length="591" mass="66742">MKINGKQPNFLIITTDEERFPPPYENSQAKEYRLKHSACMAEMRRCGMEFMNHNAAATACAPSRTSIYTGQYPSLHGVSQTPGIGKSSFDQNMFWLAPNTVPTMGSWFREAGYQTYYRGKWHLSDEDIIVPGSQQALYSNSETGEPYPAKQALYERAERLDKFGFSQWIGPEPHGAAENNSGTSRDPGFANQVCETLKQLEKKAQNGDQTPFLLVSSFVNPHDIVLMGQKDWFSNFYAEKEAGNLPSVAPAPSQTESLMDKPRCQKDYQLMYPHMYLPQPPDETYRQFYYYLIAEVNKHIEQVVNALKQSSFYENTIVVFTSDHGELLGAHGGLHQKWYTAYQEVLNVPFIISNPVLFNQPKQLDITTSHIDLLPTLLGLADIDIEQTRTQLAKDHSEAQPLVGRNLADVILGEASPKEEAIYFMTDDNIEVGSDMTNMLTGKAYNSIIQPNHIEAVITQLPDISGDTKWKFVRYFDNARFYEQDQSLVDLGGDDAPTTQSPVSNLVGVGNPDGITTTQFIPSEYECYNLSEDPTEENNLLSPFCETPLDARILKALQFTLREQRKAKRILPQSLNEAPQKPLNQQVPIRR</sequence>
<evidence type="ECO:0000256" key="1">
    <source>
        <dbReference type="SAM" id="MobiDB-lite"/>
    </source>
</evidence>
<dbReference type="CDD" id="cd16035">
    <property type="entry name" value="sulfatase_like"/>
    <property type="match status" value="1"/>
</dbReference>